<gene>
    <name evidence="3" type="ORF">Cni_G27670</name>
</gene>
<keyword evidence="2" id="KW-0472">Membrane</keyword>
<dbReference type="PANTHER" id="PTHR33732">
    <property type="entry name" value="REF/SRPP-LIKE PROTEIN OS05G0151300/LOC_OS05G05940"/>
    <property type="match status" value="1"/>
</dbReference>
<organism evidence="3 4">
    <name type="scientific">Canna indica</name>
    <name type="common">Indian-shot</name>
    <dbReference type="NCBI Taxonomy" id="4628"/>
    <lineage>
        <taxon>Eukaryota</taxon>
        <taxon>Viridiplantae</taxon>
        <taxon>Streptophyta</taxon>
        <taxon>Embryophyta</taxon>
        <taxon>Tracheophyta</taxon>
        <taxon>Spermatophyta</taxon>
        <taxon>Magnoliopsida</taxon>
        <taxon>Liliopsida</taxon>
        <taxon>Zingiberales</taxon>
        <taxon>Cannaceae</taxon>
        <taxon>Canna</taxon>
    </lineage>
</organism>
<feature type="transmembrane region" description="Helical" evidence="2">
    <location>
        <begin position="30"/>
        <end position="49"/>
    </location>
</feature>
<proteinExistence type="inferred from homology"/>
<name>A0AAQ3L182_9LILI</name>
<dbReference type="EMBL" id="CP136898">
    <property type="protein sequence ID" value="WOL18873.1"/>
    <property type="molecule type" value="Genomic_DNA"/>
</dbReference>
<keyword evidence="2" id="KW-1133">Transmembrane helix</keyword>
<dbReference type="Proteomes" id="UP001327560">
    <property type="component" value="Chromosome 9"/>
</dbReference>
<reference evidence="3 4" key="1">
    <citation type="submission" date="2023-10" db="EMBL/GenBank/DDBJ databases">
        <title>Chromosome-scale genome assembly provides insights into flower coloration mechanisms of Canna indica.</title>
        <authorList>
            <person name="Li C."/>
        </authorList>
    </citation>
    <scope>NUCLEOTIDE SEQUENCE [LARGE SCALE GENOMIC DNA]</scope>
    <source>
        <tissue evidence="3">Flower</tissue>
    </source>
</reference>
<evidence type="ECO:0000256" key="1">
    <source>
        <dbReference type="ARBA" id="ARBA00009737"/>
    </source>
</evidence>
<comment type="similarity">
    <text evidence="1">Belongs to the REF/SRPP family.</text>
</comment>
<keyword evidence="4" id="KW-1185">Reference proteome</keyword>
<dbReference type="AlphaFoldDB" id="A0AAQ3L182"/>
<dbReference type="InterPro" id="IPR008802">
    <property type="entry name" value="REF"/>
</dbReference>
<accession>A0AAQ3L182</accession>
<keyword evidence="2" id="KW-0812">Transmembrane</keyword>
<evidence type="ECO:0000313" key="3">
    <source>
        <dbReference type="EMBL" id="WOL18873.1"/>
    </source>
</evidence>
<dbReference type="Pfam" id="PF05755">
    <property type="entry name" value="REF"/>
    <property type="match status" value="1"/>
</dbReference>
<evidence type="ECO:0000256" key="2">
    <source>
        <dbReference type="SAM" id="Phobius"/>
    </source>
</evidence>
<evidence type="ECO:0000313" key="4">
    <source>
        <dbReference type="Proteomes" id="UP001327560"/>
    </source>
</evidence>
<dbReference type="PANTHER" id="PTHR33732:SF9">
    <property type="entry name" value="REF_SRPP-LIKE PROTEIN OS05G0151300_LOC_OS05G05940"/>
    <property type="match status" value="1"/>
</dbReference>
<protein>
    <submittedName>
        <fullName evidence="3">Uncharacterized protein</fullName>
    </submittedName>
</protein>
<sequence>MFWWWVSGKAQEEAAAAEKAEQRRLRYLEFVHVAAVQVVLWVAGLYGYAKDRAGPLKPLFQTAEGSVLAVFGPVYCKYGSVPYDLLRVVDRKVGESVQLLDRRLPSEVKEAAVAFWVTVRKVQQAGLVGSALCMARLIYGRCKPAAKELYAKYEPAAEQAAASAWRLAAHRLPLLAHLVHLLVPTAVNLAEKYNEAIRCSASRGYAVATHLPFLPADRIARFFAAEEAAAKAQ</sequence>